<dbReference type="Gene3D" id="3.40.50.620">
    <property type="entry name" value="HUPs"/>
    <property type="match status" value="1"/>
</dbReference>
<proteinExistence type="predicted"/>
<dbReference type="Pfam" id="PF02540">
    <property type="entry name" value="NAD_synthase"/>
    <property type="match status" value="1"/>
</dbReference>
<dbReference type="CDD" id="cd01990">
    <property type="entry name" value="LarE-like"/>
    <property type="match status" value="1"/>
</dbReference>
<dbReference type="EMBL" id="CP009170">
    <property type="protein sequence ID" value="AIS51927.1"/>
    <property type="molecule type" value="Genomic_DNA"/>
</dbReference>
<keyword evidence="4" id="KW-1185">Reference proteome</keyword>
<feature type="active site" description="Nucleophile and sulfur donor" evidence="1">
    <location>
        <position position="187"/>
    </location>
</feature>
<dbReference type="InterPro" id="IPR005232">
    <property type="entry name" value="LarE"/>
</dbReference>
<dbReference type="PIRSF" id="PIRSF006661">
    <property type="entry name" value="PP-lp_UCP006661"/>
    <property type="match status" value="1"/>
</dbReference>
<dbReference type="InterPro" id="IPR052188">
    <property type="entry name" value="Ni-pincer_cofactor_biosynth"/>
</dbReference>
<dbReference type="eggNOG" id="COG1606">
    <property type="taxonomic scope" value="Bacteria"/>
</dbReference>
<evidence type="ECO:0000313" key="4">
    <source>
        <dbReference type="Proteomes" id="UP000029669"/>
    </source>
</evidence>
<dbReference type="GO" id="GO:0006163">
    <property type="term" value="P:purine nucleotide metabolic process"/>
    <property type="evidence" value="ECO:0007669"/>
    <property type="project" value="UniProtKB-ARBA"/>
</dbReference>
<dbReference type="STRING" id="2325.TKV_c07440"/>
<dbReference type="HOGENOM" id="CLU_061181_2_0_9"/>
<dbReference type="AlphaFoldDB" id="A0A097AQ60"/>
<sequence length="287" mass="32698">MESLYHRGVLIINTKDKLQKLKDYIHNLDNALIAFSGGVDSTFLAKISYDVLGDRVLAVTATFPMYSKSELKEAIDIAKKIGIPHLVVEFNDILEIEEFKKNPLNRCYICKSNLFSKFKAIAKDRGLNYVLEGTNADDVSDFRPGRRVLKELGILSPLLECGIKKEEIRILSKEMNLPTWDKPSYACLASRIPYGEEITYDKLSMIEKAEEGLRDLGFSGFRVRYHGDVARIELPKEQMDAIFEKSVREEIVKRLKNAGFKYVALDLEGYRTGSLNEPHVRVVKDVQ</sequence>
<dbReference type="OrthoDB" id="9776919at2"/>
<dbReference type="NCBIfam" id="TIGR00268">
    <property type="entry name" value="ATP-dependent sacrificial sulfur transferase LarE"/>
    <property type="match status" value="1"/>
</dbReference>
<evidence type="ECO:0000259" key="2">
    <source>
        <dbReference type="Pfam" id="PF02540"/>
    </source>
</evidence>
<reference evidence="4" key="1">
    <citation type="journal article" date="2015" name="Genome Announc.">
        <title>Whole-Genome Sequences of 80 Environmental and Clinical Isolates of Burkholderia pseudomallei.</title>
        <authorList>
            <person name="Johnson S.L."/>
            <person name="Baker A.L."/>
            <person name="Chain P.S."/>
            <person name="Currie B.J."/>
            <person name="Daligault H.E."/>
            <person name="Davenport K.W."/>
            <person name="Davis C.B."/>
            <person name="Inglis T.J."/>
            <person name="Kaestli M."/>
            <person name="Koren S."/>
            <person name="Mayo M."/>
            <person name="Merritt A.J."/>
            <person name="Price E.P."/>
            <person name="Sarovich D.S."/>
            <person name="Warner J."/>
            <person name="Rosovitz M.J."/>
        </authorList>
    </citation>
    <scope>NUCLEOTIDE SEQUENCE [LARGE SCALE GENOMIC DNA]</scope>
    <source>
        <strain evidence="4">DSM 2030</strain>
    </source>
</reference>
<dbReference type="PANTHER" id="PTHR43169">
    <property type="entry name" value="EXSB FAMILY PROTEIN"/>
    <property type="match status" value="1"/>
</dbReference>
<evidence type="ECO:0000256" key="1">
    <source>
        <dbReference type="PIRSR" id="PIRSR006661-1"/>
    </source>
</evidence>
<accession>A0A097AQ60</accession>
<organism evidence="3 4">
    <name type="scientific">Thermoanaerobacter kivui</name>
    <name type="common">Acetogenium kivui</name>
    <dbReference type="NCBI Taxonomy" id="2325"/>
    <lineage>
        <taxon>Bacteria</taxon>
        <taxon>Bacillati</taxon>
        <taxon>Bacillota</taxon>
        <taxon>Clostridia</taxon>
        <taxon>Thermoanaerobacterales</taxon>
        <taxon>Thermoanaerobacteraceae</taxon>
        <taxon>Thermoanaerobacter</taxon>
    </lineage>
</organism>
<dbReference type="PANTHER" id="PTHR43169:SF2">
    <property type="entry name" value="NAD_GMP SYNTHASE DOMAIN-CONTAINING PROTEIN"/>
    <property type="match status" value="1"/>
</dbReference>
<dbReference type="GO" id="GO:0016783">
    <property type="term" value="F:sulfurtransferase activity"/>
    <property type="evidence" value="ECO:0007669"/>
    <property type="project" value="InterPro"/>
</dbReference>
<dbReference type="InterPro" id="IPR022310">
    <property type="entry name" value="NAD/GMP_synthase"/>
</dbReference>
<name>A0A097AQ60_THEKI</name>
<evidence type="ECO:0000313" key="3">
    <source>
        <dbReference type="EMBL" id="AIS51927.1"/>
    </source>
</evidence>
<dbReference type="Proteomes" id="UP000029669">
    <property type="component" value="Chromosome"/>
</dbReference>
<dbReference type="InterPro" id="IPR014729">
    <property type="entry name" value="Rossmann-like_a/b/a_fold"/>
</dbReference>
<dbReference type="KEGG" id="tki:TKV_c07440"/>
<feature type="domain" description="NAD/GMP synthase" evidence="2">
    <location>
        <begin position="20"/>
        <end position="115"/>
    </location>
</feature>
<protein>
    <submittedName>
        <fullName evidence="3">TIGR00268 family protein</fullName>
    </submittedName>
</protein>
<gene>
    <name evidence="3" type="ORF">TKV_c07440</name>
</gene>
<dbReference type="SUPFAM" id="SSF52402">
    <property type="entry name" value="Adenine nucleotide alpha hydrolases-like"/>
    <property type="match status" value="1"/>
</dbReference>